<organism evidence="2">
    <name type="scientific">bioreactor metagenome</name>
    <dbReference type="NCBI Taxonomy" id="1076179"/>
    <lineage>
        <taxon>unclassified sequences</taxon>
        <taxon>metagenomes</taxon>
        <taxon>ecological metagenomes</taxon>
    </lineage>
</organism>
<evidence type="ECO:0000313" key="2">
    <source>
        <dbReference type="EMBL" id="MPM49308.1"/>
    </source>
</evidence>
<proteinExistence type="predicted"/>
<accession>A0A645A9D0</accession>
<comment type="caution">
    <text evidence="2">The sequence shown here is derived from an EMBL/GenBank/DDBJ whole genome shotgun (WGS) entry which is preliminary data.</text>
</comment>
<reference evidence="2" key="1">
    <citation type="submission" date="2019-08" db="EMBL/GenBank/DDBJ databases">
        <authorList>
            <person name="Kucharzyk K."/>
            <person name="Murdoch R.W."/>
            <person name="Higgins S."/>
            <person name="Loffler F."/>
        </authorList>
    </citation>
    <scope>NUCLEOTIDE SEQUENCE</scope>
</reference>
<sequence>MSELCPQGKARDMEHAPTRPPSHLPEKRLRRISGKRRSGGMSELCPQGKARDMEHAPTSSGGPRDVQNPRNLIEPLH</sequence>
<feature type="compositionally biased region" description="Basic residues" evidence="1">
    <location>
        <begin position="28"/>
        <end position="38"/>
    </location>
</feature>
<dbReference type="AlphaFoldDB" id="A0A645A9D0"/>
<evidence type="ECO:0000256" key="1">
    <source>
        <dbReference type="SAM" id="MobiDB-lite"/>
    </source>
</evidence>
<dbReference type="EMBL" id="VSSQ01012471">
    <property type="protein sequence ID" value="MPM49308.1"/>
    <property type="molecule type" value="Genomic_DNA"/>
</dbReference>
<feature type="region of interest" description="Disordered" evidence="1">
    <location>
        <begin position="1"/>
        <end position="77"/>
    </location>
</feature>
<gene>
    <name evidence="2" type="ORF">SDC9_96037</name>
</gene>
<protein>
    <submittedName>
        <fullName evidence="2">Uncharacterized protein</fullName>
    </submittedName>
</protein>
<name>A0A645A9D0_9ZZZZ</name>